<dbReference type="PANTHER" id="PTHR11647">
    <property type="entry name" value="HYDRANTOINASE/DIHYDROPYRIMIDINASE FAMILY MEMBER"/>
    <property type="match status" value="1"/>
</dbReference>
<dbReference type="InterPro" id="IPR050378">
    <property type="entry name" value="Metallo-dep_Hydrolases_sf"/>
</dbReference>
<dbReference type="RefSeq" id="WP_076817992.1">
    <property type="nucleotide sequence ID" value="NZ_MOMC01000032.1"/>
</dbReference>
<reference evidence="3" key="1">
    <citation type="submission" date="2016-10" db="EMBL/GenBank/DDBJ databases">
        <title>Frankia sp. NRRL B-16386 Genome sequencing.</title>
        <authorList>
            <person name="Ghodhbane-Gtari F."/>
            <person name="Swanson E."/>
            <person name="Gueddou A."/>
            <person name="Hezbri K."/>
            <person name="Ktari K."/>
            <person name="Nouioui I."/>
            <person name="Morris K."/>
            <person name="Simpson S."/>
            <person name="Abebe-Akele F."/>
            <person name="Thomas K."/>
            <person name="Gtari M."/>
            <person name="Tisa L.S."/>
        </authorList>
    </citation>
    <scope>NUCLEOTIDE SEQUENCE [LARGE SCALE GENOMIC DNA]</scope>
    <source>
        <strain evidence="3">NRRL B-16386</strain>
    </source>
</reference>
<dbReference type="STRING" id="1834516.BL253_16535"/>
<dbReference type="GO" id="GO:0016812">
    <property type="term" value="F:hydrolase activity, acting on carbon-nitrogen (but not peptide) bonds, in cyclic amides"/>
    <property type="evidence" value="ECO:0007669"/>
    <property type="project" value="TreeGrafter"/>
</dbReference>
<comment type="caution">
    <text evidence="2">The sequence shown here is derived from an EMBL/GenBank/DDBJ whole genome shotgun (WGS) entry which is preliminary data.</text>
</comment>
<protein>
    <submittedName>
        <fullName evidence="2">Amidohydrolase</fullName>
    </submittedName>
</protein>
<dbReference type="OrthoDB" id="9766983at2"/>
<dbReference type="Gene3D" id="3.20.20.140">
    <property type="entry name" value="Metal-dependent hydrolases"/>
    <property type="match status" value="2"/>
</dbReference>
<keyword evidence="3" id="KW-1185">Reference proteome</keyword>
<dbReference type="Gene3D" id="2.30.40.10">
    <property type="entry name" value="Urease, subunit C, domain 1"/>
    <property type="match status" value="1"/>
</dbReference>
<dbReference type="InterPro" id="IPR011059">
    <property type="entry name" value="Metal-dep_hydrolase_composite"/>
</dbReference>
<evidence type="ECO:0000313" key="3">
    <source>
        <dbReference type="Proteomes" id="UP000188929"/>
    </source>
</evidence>
<proteinExistence type="predicted"/>
<dbReference type="InterPro" id="IPR032466">
    <property type="entry name" value="Metal_Hydrolase"/>
</dbReference>
<dbReference type="Proteomes" id="UP000188929">
    <property type="component" value="Unassembled WGS sequence"/>
</dbReference>
<name>A0A1V2I9N0_9ACTN</name>
<dbReference type="SUPFAM" id="SSF51338">
    <property type="entry name" value="Composite domain of metallo-dependent hydrolases"/>
    <property type="match status" value="1"/>
</dbReference>
<sequence length="576" mass="61508">MAPDFDQVIRHGTIADGSGADLFEGDIAVADGRIVAVGRVDGTGREEIDAQGRLVTPGFVDIHTHYDGQVTWEHRLSPSSGHGVTTAVMGNCGVGFAPCRPENRALLVKVLEGVEDIPEIVMAEGLPWTWESFPEYLSVLAGRAADVDFAAQVPHAAVRVHVMGRRGADREAATPGELDEMTRIVAEAVTAGAFGVTTSRSIGHRTPEGDLAPTVGVEEAELHALARGLRRAGAGVLQLIATQGEHDPRAEVALFRRLTVTSGGPLSFTLINTQGFPEYAGLYLEALSAENRDGLPEIRGQVFPRPVGVVLGLDLSFHPFVFNPSYLEIADLPLARRVDAMRDPARRARILSERSGHPNPVFRFFAGQDANLYVMAEVPDYEPTPDTSVGALAAARGVSPREMIYDLMVDSDGLAAFLLPAGNYAGDSLEPVRLLMENAHTIIGLGDGGAHYGTISDGSYPTTLLAHWTRDRTRGPKIPLPAAVRMLTRPNAEAVGLRDRGLLAPGLKADLNIIDYDALTLHRPVAVRDLPSGGRRLVQKADGYALTMVSGVVTCRDGEPTGALPGRLVRNPATVT</sequence>
<dbReference type="SUPFAM" id="SSF51556">
    <property type="entry name" value="Metallo-dependent hydrolases"/>
    <property type="match status" value="1"/>
</dbReference>
<dbReference type="AlphaFoldDB" id="A0A1V2I9N0"/>
<organism evidence="2 3">
    <name type="scientific">Pseudofrankia asymbiotica</name>
    <dbReference type="NCBI Taxonomy" id="1834516"/>
    <lineage>
        <taxon>Bacteria</taxon>
        <taxon>Bacillati</taxon>
        <taxon>Actinomycetota</taxon>
        <taxon>Actinomycetes</taxon>
        <taxon>Frankiales</taxon>
        <taxon>Frankiaceae</taxon>
        <taxon>Pseudofrankia</taxon>
    </lineage>
</organism>
<feature type="domain" description="Amidohydrolase 3" evidence="1">
    <location>
        <begin position="46"/>
        <end position="553"/>
    </location>
</feature>
<evidence type="ECO:0000313" key="2">
    <source>
        <dbReference type="EMBL" id="ONH29480.1"/>
    </source>
</evidence>
<evidence type="ECO:0000259" key="1">
    <source>
        <dbReference type="Pfam" id="PF07969"/>
    </source>
</evidence>
<dbReference type="Pfam" id="PF07969">
    <property type="entry name" value="Amidohydro_3"/>
    <property type="match status" value="1"/>
</dbReference>
<gene>
    <name evidence="2" type="ORF">BL253_16535</name>
</gene>
<dbReference type="EMBL" id="MOMC01000032">
    <property type="protein sequence ID" value="ONH29480.1"/>
    <property type="molecule type" value="Genomic_DNA"/>
</dbReference>
<dbReference type="InterPro" id="IPR013108">
    <property type="entry name" value="Amidohydro_3"/>
</dbReference>
<accession>A0A1V2I9N0</accession>
<dbReference type="GO" id="GO:0005829">
    <property type="term" value="C:cytosol"/>
    <property type="evidence" value="ECO:0007669"/>
    <property type="project" value="TreeGrafter"/>
</dbReference>
<dbReference type="PANTHER" id="PTHR11647:SF1">
    <property type="entry name" value="COLLAPSIN RESPONSE MEDIATOR PROTEIN"/>
    <property type="match status" value="1"/>
</dbReference>
<keyword evidence="2" id="KW-0378">Hydrolase</keyword>